<keyword evidence="2" id="KW-1185">Reference proteome</keyword>
<name>A0ABP8S108_9PSEU</name>
<comment type="caution">
    <text evidence="1">The sequence shown here is derived from an EMBL/GenBank/DDBJ whole genome shotgun (WGS) entry which is preliminary data.</text>
</comment>
<evidence type="ECO:0000313" key="2">
    <source>
        <dbReference type="Proteomes" id="UP001501598"/>
    </source>
</evidence>
<organism evidence="1 2">
    <name type="scientific">Pseudonocardia xishanensis</name>
    <dbReference type="NCBI Taxonomy" id="630995"/>
    <lineage>
        <taxon>Bacteria</taxon>
        <taxon>Bacillati</taxon>
        <taxon>Actinomycetota</taxon>
        <taxon>Actinomycetes</taxon>
        <taxon>Pseudonocardiales</taxon>
        <taxon>Pseudonocardiaceae</taxon>
        <taxon>Pseudonocardia</taxon>
    </lineage>
</organism>
<evidence type="ECO:0000313" key="1">
    <source>
        <dbReference type="EMBL" id="GAA4555065.1"/>
    </source>
</evidence>
<protein>
    <recommendedName>
        <fullName evidence="3">Fe/B12 periplasmic-binding domain-containing protein</fullName>
    </recommendedName>
</protein>
<accession>A0ABP8S108</accession>
<reference evidence="2" key="1">
    <citation type="journal article" date="2019" name="Int. J. Syst. Evol. Microbiol.">
        <title>The Global Catalogue of Microorganisms (GCM) 10K type strain sequencing project: providing services to taxonomists for standard genome sequencing and annotation.</title>
        <authorList>
            <consortium name="The Broad Institute Genomics Platform"/>
            <consortium name="The Broad Institute Genome Sequencing Center for Infectious Disease"/>
            <person name="Wu L."/>
            <person name="Ma J."/>
        </authorList>
    </citation>
    <scope>NUCLEOTIDE SEQUENCE [LARGE SCALE GENOMIC DNA]</scope>
    <source>
        <strain evidence="2">JCM 17906</strain>
    </source>
</reference>
<evidence type="ECO:0008006" key="3">
    <source>
        <dbReference type="Google" id="ProtNLM"/>
    </source>
</evidence>
<dbReference type="EMBL" id="BAABGT010000089">
    <property type="protein sequence ID" value="GAA4555065.1"/>
    <property type="molecule type" value="Genomic_DNA"/>
</dbReference>
<dbReference type="RefSeq" id="WP_345424634.1">
    <property type="nucleotide sequence ID" value="NZ_BAABGT010000089.1"/>
</dbReference>
<dbReference type="Gene3D" id="3.40.50.1980">
    <property type="entry name" value="Nitrogenase molybdenum iron protein domain"/>
    <property type="match status" value="1"/>
</dbReference>
<proteinExistence type="predicted"/>
<dbReference type="Proteomes" id="UP001501598">
    <property type="component" value="Unassembled WGS sequence"/>
</dbReference>
<gene>
    <name evidence="1" type="ORF">GCM10023175_54680</name>
</gene>
<sequence>MQGSTSPAEAASSPVIASELWRTLAGVRAGEAVWVDDDPWYLNAGPTAARLVLSGLDRHLTS</sequence>